<reference evidence="2" key="1">
    <citation type="submission" date="2021-01" db="EMBL/GenBank/DDBJ databases">
        <authorList>
            <consortium name="Genoscope - CEA"/>
            <person name="William W."/>
        </authorList>
    </citation>
    <scope>NUCLEOTIDE SEQUENCE</scope>
</reference>
<organism evidence="2">
    <name type="scientific">Brassica napus</name>
    <name type="common">Rape</name>
    <dbReference type="NCBI Taxonomy" id="3708"/>
    <lineage>
        <taxon>Eukaryota</taxon>
        <taxon>Viridiplantae</taxon>
        <taxon>Streptophyta</taxon>
        <taxon>Embryophyta</taxon>
        <taxon>Tracheophyta</taxon>
        <taxon>Spermatophyta</taxon>
        <taxon>Magnoliopsida</taxon>
        <taxon>eudicotyledons</taxon>
        <taxon>Gunneridae</taxon>
        <taxon>Pentapetalae</taxon>
        <taxon>rosids</taxon>
        <taxon>malvids</taxon>
        <taxon>Brassicales</taxon>
        <taxon>Brassicaceae</taxon>
        <taxon>Brassiceae</taxon>
        <taxon>Brassica</taxon>
    </lineage>
</organism>
<feature type="region of interest" description="Disordered" evidence="1">
    <location>
        <begin position="1"/>
        <end position="25"/>
    </location>
</feature>
<name>A0A816U9A7_BRANA</name>
<feature type="compositionally biased region" description="Acidic residues" evidence="1">
    <location>
        <begin position="1"/>
        <end position="17"/>
    </location>
</feature>
<gene>
    <name evidence="2" type="ORF">DARMORV10_C08P05680.1</name>
</gene>
<sequence>MGGGGEEETVNVDEETMGGDSSRGAHLASMKQSVMVVPHSHAIANYFPIDHPSFHYSSSSTLNSRVLSRCAPEKVTHPSTTPAQARLTLEFFQDVLRKSGRDDDYSRVNRWIWTALERGLSELQLHATPTLSRCLSIERSVHEQHTGEAHTLSVYDEHDDYYDCDNNCYFDDGRPEGISADITGLVAGISTLRPFTCLLSLLSDTAIPTVVETLKTNEPFARNP</sequence>
<accession>A0A816U9A7</accession>
<dbReference type="EMBL" id="HG994372">
    <property type="protein sequence ID" value="CAF2106289.1"/>
    <property type="molecule type" value="Genomic_DNA"/>
</dbReference>
<proteinExistence type="predicted"/>
<evidence type="ECO:0000256" key="1">
    <source>
        <dbReference type="SAM" id="MobiDB-lite"/>
    </source>
</evidence>
<dbReference type="Proteomes" id="UP001295469">
    <property type="component" value="Chromosome C08"/>
</dbReference>
<protein>
    <submittedName>
        <fullName evidence="2">(rape) hypothetical protein</fullName>
    </submittedName>
</protein>
<evidence type="ECO:0000313" key="2">
    <source>
        <dbReference type="EMBL" id="CAF2106289.1"/>
    </source>
</evidence>
<dbReference type="AlphaFoldDB" id="A0A816U9A7"/>